<protein>
    <submittedName>
        <fullName evidence="2">Inner membrane protein</fullName>
    </submittedName>
</protein>
<feature type="transmembrane region" description="Helical" evidence="1">
    <location>
        <begin position="70"/>
        <end position="86"/>
    </location>
</feature>
<keyword evidence="1" id="KW-0812">Transmembrane</keyword>
<dbReference type="PANTHER" id="PTHR35531:SF1">
    <property type="entry name" value="INNER MEMBRANE PROTEIN YBCI-RELATED"/>
    <property type="match status" value="1"/>
</dbReference>
<dbReference type="Pfam" id="PF04307">
    <property type="entry name" value="YdjM"/>
    <property type="match status" value="1"/>
</dbReference>
<dbReference type="EMBL" id="FPBV01000060">
    <property type="protein sequence ID" value="SFV09481.1"/>
    <property type="molecule type" value="Genomic_DNA"/>
</dbReference>
<reference evidence="3" key="1">
    <citation type="submission" date="2016-10" db="EMBL/GenBank/DDBJ databases">
        <authorList>
            <person name="Varghese N."/>
        </authorList>
    </citation>
    <scope>NUCLEOTIDE SEQUENCE [LARGE SCALE GENOMIC DNA]</scope>
    <source>
        <strain evidence="3">DSM 17980</strain>
    </source>
</reference>
<feature type="transmembrane region" description="Helical" evidence="1">
    <location>
        <begin position="120"/>
        <end position="139"/>
    </location>
</feature>
<dbReference type="OrthoDB" id="5459053at2"/>
<keyword evidence="1" id="KW-0472">Membrane</keyword>
<organism evidence="2 3">
    <name type="scientific">Alicyclobacillus macrosporangiidus</name>
    <dbReference type="NCBI Taxonomy" id="392015"/>
    <lineage>
        <taxon>Bacteria</taxon>
        <taxon>Bacillati</taxon>
        <taxon>Bacillota</taxon>
        <taxon>Bacilli</taxon>
        <taxon>Bacillales</taxon>
        <taxon>Alicyclobacillaceae</taxon>
        <taxon>Alicyclobacillus</taxon>
    </lineage>
</organism>
<accession>A0A1I7LIH8</accession>
<evidence type="ECO:0000313" key="2">
    <source>
        <dbReference type="EMBL" id="SFV09481.1"/>
    </source>
</evidence>
<gene>
    <name evidence="2" type="ORF">SAMN05421543_1603</name>
</gene>
<dbReference type="PANTHER" id="PTHR35531">
    <property type="entry name" value="INNER MEMBRANE PROTEIN YBCI-RELATED"/>
    <property type="match status" value="1"/>
</dbReference>
<keyword evidence="1" id="KW-1133">Transmembrane helix</keyword>
<keyword evidence="3" id="KW-1185">Reference proteome</keyword>
<dbReference type="InterPro" id="IPR007404">
    <property type="entry name" value="YdjM-like"/>
</dbReference>
<dbReference type="AlphaFoldDB" id="A0A1I7LIH8"/>
<evidence type="ECO:0000313" key="3">
    <source>
        <dbReference type="Proteomes" id="UP000183508"/>
    </source>
</evidence>
<name>A0A1I7LIH8_9BACL</name>
<evidence type="ECO:0000256" key="1">
    <source>
        <dbReference type="SAM" id="Phobius"/>
    </source>
</evidence>
<proteinExistence type="predicted"/>
<feature type="transmembrane region" description="Helical" evidence="1">
    <location>
        <begin position="145"/>
        <end position="165"/>
    </location>
</feature>
<sequence>MIHTTHAAFGAALMETILVAEHAPITWQAAAAVAVAFTVAPFPDIDHPESWVSRHIPFGSVVSMFIRHRTLTHSLAVTVVLYLVLFDMGFHVPTWLATGIVVGWTSHWLIDLLNPMGVQLFYPLLIWVRPPIPWLAIGVESPGEVIIRLVIQVYAVALGASYGFLHLPGSVRETGRFVLPYVSRLIEAVSLPWLADACRWLHLTA</sequence>
<dbReference type="STRING" id="392015.SAMN05421543_1603"/>
<dbReference type="eggNOG" id="COG1988">
    <property type="taxonomic scope" value="Bacteria"/>
</dbReference>
<dbReference type="Proteomes" id="UP000183508">
    <property type="component" value="Unassembled WGS sequence"/>
</dbReference>